<protein>
    <submittedName>
        <fullName evidence="1">Uncharacterized protein</fullName>
    </submittedName>
</protein>
<accession>A0AA42C810</accession>
<dbReference type="Proteomes" id="UP001163821">
    <property type="component" value="Unassembled WGS sequence"/>
</dbReference>
<dbReference type="RefSeq" id="WP_282592737.1">
    <property type="nucleotide sequence ID" value="NZ_JAPAAF010000029.1"/>
</dbReference>
<dbReference type="EMBL" id="JAPAAF010000029">
    <property type="protein sequence ID" value="MCW0484144.1"/>
    <property type="molecule type" value="Genomic_DNA"/>
</dbReference>
<evidence type="ECO:0000313" key="1">
    <source>
        <dbReference type="EMBL" id="MCW0484144.1"/>
    </source>
</evidence>
<name>A0AA42C810_9BACT</name>
<comment type="caution">
    <text evidence="1">The sequence shown here is derived from an EMBL/GenBank/DDBJ whole genome shotgun (WGS) entry which is preliminary data.</text>
</comment>
<dbReference type="AlphaFoldDB" id="A0AA42C810"/>
<sequence>MNLFVILIIVLAVIIIFSYQAKKNKKKKGEVVVREIQKLYWKLNDTVIPLYNFKKCPTCGSKAMNIRNISPTGKSIEYSCEHCDEVLSCTLISGKNPRKAMHIQEEIKMKIIELRALIGDEIHNKNIDITFKIN</sequence>
<evidence type="ECO:0000313" key="2">
    <source>
        <dbReference type="Proteomes" id="UP001163821"/>
    </source>
</evidence>
<keyword evidence="2" id="KW-1185">Reference proteome</keyword>
<organism evidence="1 2">
    <name type="scientific">Gaoshiqia sediminis</name>
    <dbReference type="NCBI Taxonomy" id="2986998"/>
    <lineage>
        <taxon>Bacteria</taxon>
        <taxon>Pseudomonadati</taxon>
        <taxon>Bacteroidota</taxon>
        <taxon>Bacteroidia</taxon>
        <taxon>Marinilabiliales</taxon>
        <taxon>Prolixibacteraceae</taxon>
        <taxon>Gaoshiqia</taxon>
    </lineage>
</organism>
<reference evidence="1" key="1">
    <citation type="submission" date="2022-10" db="EMBL/GenBank/DDBJ databases">
        <title>Gaoshiqiia sediminis gen. nov., sp. nov., isolated from coastal sediment.</title>
        <authorList>
            <person name="Yu W.X."/>
            <person name="Mu D.S."/>
            <person name="Du J.Z."/>
            <person name="Liang Y.Q."/>
        </authorList>
    </citation>
    <scope>NUCLEOTIDE SEQUENCE</scope>
    <source>
        <strain evidence="1">A06</strain>
    </source>
</reference>
<gene>
    <name evidence="1" type="ORF">N2K84_15485</name>
</gene>
<proteinExistence type="predicted"/>